<feature type="domain" description="B box-type" evidence="9">
    <location>
        <begin position="149"/>
        <end position="189"/>
    </location>
</feature>
<keyword evidence="4" id="KW-0862">Zinc</keyword>
<dbReference type="Proteomes" id="UP000694890">
    <property type="component" value="Linkage group LG9"/>
</dbReference>
<name>A0A4W6E693_LATCA</name>
<proteinExistence type="predicted"/>
<dbReference type="SMART" id="SM00449">
    <property type="entry name" value="SPRY"/>
    <property type="match status" value="1"/>
</dbReference>
<dbReference type="PROSITE" id="PS50188">
    <property type="entry name" value="B302_SPRY"/>
    <property type="match status" value="1"/>
</dbReference>
<sequence length="565" mass="64084">MAKQGDQLDREKLCCSICLDLLTDPVTIPCGHSYCKSCIKLRWDEEEKDDILSCPQCRQIFKMRPALVKNIVLTDLVEELKKTGLQAAPADLCYAGPGDVACDFCTGRKRKASKSCLQCLVSYCEQHLQPHYEVAPLKKHKLLKPSANIQENICSRHNEVMKIFCLTDQQCICYLCSMDEHKGHNTVSAEAEMINKKKELGLSRQKIQRRIRDQENHVKMLQQEVVAINCSADKAVTNTEKLSTDLVNVIVRGSTAVKRKIRSQQFTEVSRAKKLKEKLEQELVELRRKDTELEKLSHTEDQIQFLHNYVSLPPLSKCTLCPLPSSNTHPLQYFENVSKAVSEAGGKLTGTSTEEWNKISMTVTEVDVLLPQDPKTRAELSQYAVQRNQLTLNPNTANTRLVLSEENRKATSVKDTQSYIGHPERFMYNAQVLSRQQLTGRCYWEVQWSGLGVSVAVAYKDIARTGKESVFGDNEKSWVLECCSNGNYNFKHKGNRKTIRGRQSFRVGVFLDHRAGILSFYEISETVTVLHRVQTTFTQPPYAGLGICYFGSTAELCEVRRDIKS</sequence>
<dbReference type="GeneTree" id="ENSGT01150000286950"/>
<dbReference type="InterPro" id="IPR003877">
    <property type="entry name" value="SPRY_dom"/>
</dbReference>
<dbReference type="Gene3D" id="3.30.160.60">
    <property type="entry name" value="Classic Zinc Finger"/>
    <property type="match status" value="1"/>
</dbReference>
<keyword evidence="5" id="KW-0391">Immunity</keyword>
<dbReference type="Pfam" id="PF25600">
    <property type="entry name" value="TRIM_CC"/>
    <property type="match status" value="1"/>
</dbReference>
<dbReference type="GeneID" id="108901111"/>
<dbReference type="Gene3D" id="2.60.120.920">
    <property type="match status" value="1"/>
</dbReference>
<dbReference type="PANTHER" id="PTHR25465">
    <property type="entry name" value="B-BOX DOMAIN CONTAINING"/>
    <property type="match status" value="1"/>
</dbReference>
<dbReference type="Pfam" id="PF00643">
    <property type="entry name" value="zf-B_box"/>
    <property type="match status" value="1"/>
</dbReference>
<reference evidence="11" key="3">
    <citation type="submission" date="2025-05" db="UniProtKB">
        <authorList>
            <consortium name="Ensembl"/>
        </authorList>
    </citation>
    <scope>IDENTIFICATION</scope>
</reference>
<dbReference type="SUPFAM" id="SSF57845">
    <property type="entry name" value="B-box zinc-binding domain"/>
    <property type="match status" value="1"/>
</dbReference>
<dbReference type="CDD" id="cd16040">
    <property type="entry name" value="SPRY_PRY_SNTX"/>
    <property type="match status" value="1"/>
</dbReference>
<keyword evidence="2" id="KW-0479">Metal-binding</keyword>
<dbReference type="SMART" id="SM00336">
    <property type="entry name" value="BBOX"/>
    <property type="match status" value="1"/>
</dbReference>
<dbReference type="InterPro" id="IPR001870">
    <property type="entry name" value="B30.2/SPRY"/>
</dbReference>
<dbReference type="OrthoDB" id="6105938at2759"/>
<dbReference type="InterPro" id="IPR006574">
    <property type="entry name" value="PRY"/>
</dbReference>
<evidence type="ECO:0000256" key="3">
    <source>
        <dbReference type="ARBA" id="ARBA00022771"/>
    </source>
</evidence>
<dbReference type="Gene3D" id="3.30.40.10">
    <property type="entry name" value="Zinc/RING finger domain, C3HC4 (zinc finger)"/>
    <property type="match status" value="1"/>
</dbReference>
<dbReference type="PROSITE" id="PS00518">
    <property type="entry name" value="ZF_RING_1"/>
    <property type="match status" value="1"/>
</dbReference>
<dbReference type="SMART" id="SM00184">
    <property type="entry name" value="RING"/>
    <property type="match status" value="1"/>
</dbReference>
<feature type="domain" description="B30.2/SPRY" evidence="10">
    <location>
        <begin position="370"/>
        <end position="563"/>
    </location>
</feature>
<dbReference type="InterPro" id="IPR013320">
    <property type="entry name" value="ConA-like_dom_sf"/>
</dbReference>
<dbReference type="GO" id="GO:0045087">
    <property type="term" value="P:innate immune response"/>
    <property type="evidence" value="ECO:0007669"/>
    <property type="project" value="UniProtKB-KW"/>
</dbReference>
<dbReference type="InterPro" id="IPR043136">
    <property type="entry name" value="B30.2/SPRY_sf"/>
</dbReference>
<keyword evidence="7" id="KW-0175">Coiled coil</keyword>
<dbReference type="RefSeq" id="XP_018558009.1">
    <property type="nucleotide sequence ID" value="XM_018702493.2"/>
</dbReference>
<dbReference type="AlphaFoldDB" id="A0A4W6E693"/>
<keyword evidence="12" id="KW-1185">Reference proteome</keyword>
<reference evidence="12" key="1">
    <citation type="submission" date="2015-09" db="EMBL/GenBank/DDBJ databases">
        <authorList>
            <person name="Sai Rama Sridatta P."/>
        </authorList>
    </citation>
    <scope>NUCLEOTIDE SEQUENCE [LARGE SCALE GENOMIC DNA]</scope>
</reference>
<dbReference type="GO" id="GO:0005737">
    <property type="term" value="C:cytoplasm"/>
    <property type="evidence" value="ECO:0007669"/>
    <property type="project" value="UniProtKB-ARBA"/>
</dbReference>
<dbReference type="InterPro" id="IPR051051">
    <property type="entry name" value="E3_ubiq-ligase_TRIM/RNF"/>
</dbReference>
<dbReference type="Ensembl" id="ENSLCAT00010034916.1">
    <property type="protein sequence ID" value="ENSLCAP00010034109.1"/>
    <property type="gene ID" value="ENSLCAG00010016021.1"/>
</dbReference>
<dbReference type="InParanoid" id="A0A4W6E693"/>
<dbReference type="InterPro" id="IPR058030">
    <property type="entry name" value="TRIM8/14/16/25/29/45/65_CC"/>
</dbReference>
<feature type="domain" description="RING-type" evidence="8">
    <location>
        <begin position="15"/>
        <end position="58"/>
    </location>
</feature>
<evidence type="ECO:0000256" key="1">
    <source>
        <dbReference type="ARBA" id="ARBA00022588"/>
    </source>
</evidence>
<dbReference type="SMART" id="SM00589">
    <property type="entry name" value="PRY"/>
    <property type="match status" value="1"/>
</dbReference>
<evidence type="ECO:0000259" key="10">
    <source>
        <dbReference type="PROSITE" id="PS50188"/>
    </source>
</evidence>
<evidence type="ECO:0000256" key="7">
    <source>
        <dbReference type="SAM" id="Coils"/>
    </source>
</evidence>
<accession>A0A4W6E693</accession>
<evidence type="ECO:0000313" key="13">
    <source>
        <dbReference type="RefSeq" id="XP_018558009.1"/>
    </source>
</evidence>
<organism evidence="11 12">
    <name type="scientific">Lates calcarifer</name>
    <name type="common">Barramundi</name>
    <name type="synonym">Holocentrus calcarifer</name>
    <dbReference type="NCBI Taxonomy" id="8187"/>
    <lineage>
        <taxon>Eukaryota</taxon>
        <taxon>Metazoa</taxon>
        <taxon>Chordata</taxon>
        <taxon>Craniata</taxon>
        <taxon>Vertebrata</taxon>
        <taxon>Euteleostomi</taxon>
        <taxon>Actinopterygii</taxon>
        <taxon>Neopterygii</taxon>
        <taxon>Teleostei</taxon>
        <taxon>Neoteleostei</taxon>
        <taxon>Acanthomorphata</taxon>
        <taxon>Carangaria</taxon>
        <taxon>Carangaria incertae sedis</taxon>
        <taxon>Centropomidae</taxon>
        <taxon>Lates</taxon>
    </lineage>
</organism>
<dbReference type="GO" id="GO:0008270">
    <property type="term" value="F:zinc ion binding"/>
    <property type="evidence" value="ECO:0007669"/>
    <property type="project" value="UniProtKB-KW"/>
</dbReference>
<evidence type="ECO:0000259" key="9">
    <source>
        <dbReference type="PROSITE" id="PS50119"/>
    </source>
</evidence>
<dbReference type="KEGG" id="lcf:108901111"/>
<dbReference type="PROSITE" id="PS50119">
    <property type="entry name" value="ZF_BBOX"/>
    <property type="match status" value="1"/>
</dbReference>
<dbReference type="PROSITE" id="PS50089">
    <property type="entry name" value="ZF_RING_2"/>
    <property type="match status" value="1"/>
</dbReference>
<protein>
    <submittedName>
        <fullName evidence="13">Tripartite motif-containing protein 16-like</fullName>
    </submittedName>
</protein>
<evidence type="ECO:0000256" key="2">
    <source>
        <dbReference type="ARBA" id="ARBA00022723"/>
    </source>
</evidence>
<evidence type="ECO:0000256" key="4">
    <source>
        <dbReference type="ARBA" id="ARBA00022833"/>
    </source>
</evidence>
<dbReference type="SUPFAM" id="SSF57850">
    <property type="entry name" value="RING/U-box"/>
    <property type="match status" value="1"/>
</dbReference>
<dbReference type="Proteomes" id="UP000314980">
    <property type="component" value="Unassembled WGS sequence"/>
</dbReference>
<keyword evidence="3 6" id="KW-0863">Zinc-finger</keyword>
<dbReference type="PRINTS" id="PR01407">
    <property type="entry name" value="BUTYPHLNCDUF"/>
</dbReference>
<evidence type="ECO:0000256" key="5">
    <source>
        <dbReference type="ARBA" id="ARBA00022859"/>
    </source>
</evidence>
<dbReference type="InterPro" id="IPR001841">
    <property type="entry name" value="Znf_RING"/>
</dbReference>
<dbReference type="Pfam" id="PF15227">
    <property type="entry name" value="zf-C3HC4_4"/>
    <property type="match status" value="1"/>
</dbReference>
<evidence type="ECO:0000259" key="8">
    <source>
        <dbReference type="PROSITE" id="PS50089"/>
    </source>
</evidence>
<gene>
    <name evidence="11 13" type="primary">LOC108901111</name>
</gene>
<dbReference type="CDD" id="cd19769">
    <property type="entry name" value="Bbox2_TRIM16-like"/>
    <property type="match status" value="1"/>
</dbReference>
<dbReference type="InterPro" id="IPR003879">
    <property type="entry name" value="Butyrophylin_SPRY"/>
</dbReference>
<reference evidence="13" key="2">
    <citation type="submission" date="2025-04" db="UniProtKB">
        <authorList>
            <consortium name="RefSeq"/>
        </authorList>
    </citation>
    <scope>IDENTIFICATION</scope>
    <source>
        <tissue evidence="13">Brain</tissue>
    </source>
</reference>
<keyword evidence="1" id="KW-0399">Innate immunity</keyword>
<feature type="coiled-coil region" evidence="7">
    <location>
        <begin position="262"/>
        <end position="296"/>
    </location>
</feature>
<evidence type="ECO:0000313" key="11">
    <source>
        <dbReference type="Ensembl" id="ENSLCAP00010034109.1"/>
    </source>
</evidence>
<dbReference type="Gene3D" id="4.10.830.40">
    <property type="match status" value="1"/>
</dbReference>
<dbReference type="InterPro" id="IPR000315">
    <property type="entry name" value="Znf_B-box"/>
</dbReference>
<dbReference type="Pfam" id="PF13765">
    <property type="entry name" value="PRY"/>
    <property type="match status" value="1"/>
</dbReference>
<dbReference type="InterPro" id="IPR013083">
    <property type="entry name" value="Znf_RING/FYVE/PHD"/>
</dbReference>
<dbReference type="InterPro" id="IPR017907">
    <property type="entry name" value="Znf_RING_CS"/>
</dbReference>
<dbReference type="Pfam" id="PF00622">
    <property type="entry name" value="SPRY"/>
    <property type="match status" value="1"/>
</dbReference>
<evidence type="ECO:0000256" key="6">
    <source>
        <dbReference type="PROSITE-ProRule" id="PRU00024"/>
    </source>
</evidence>
<dbReference type="PANTHER" id="PTHR25465:SF5">
    <property type="entry name" value="E3 UBIQUITIN_ISG15 LIGASE TRIM25-RELATED"/>
    <property type="match status" value="1"/>
</dbReference>
<dbReference type="SUPFAM" id="SSF49899">
    <property type="entry name" value="Concanavalin A-like lectins/glucanases"/>
    <property type="match status" value="1"/>
</dbReference>
<evidence type="ECO:0000313" key="12">
    <source>
        <dbReference type="Proteomes" id="UP000314980"/>
    </source>
</evidence>